<reference evidence="7" key="1">
    <citation type="journal article" date="2020" name="mSystems">
        <title>Genome- and Community-Level Interaction Insights into Carbon Utilization and Element Cycling Functions of Hydrothermarchaeota in Hydrothermal Sediment.</title>
        <authorList>
            <person name="Zhou Z."/>
            <person name="Liu Y."/>
            <person name="Xu W."/>
            <person name="Pan J."/>
            <person name="Luo Z.H."/>
            <person name="Li M."/>
        </authorList>
    </citation>
    <scope>NUCLEOTIDE SEQUENCE [LARGE SCALE GENOMIC DNA]</scope>
    <source>
        <strain evidence="7">SpSt-86</strain>
    </source>
</reference>
<keyword evidence="5" id="KW-0813">Transport</keyword>
<evidence type="ECO:0000256" key="4">
    <source>
        <dbReference type="ARBA" id="ARBA00023136"/>
    </source>
</evidence>
<dbReference type="Pfam" id="PF00528">
    <property type="entry name" value="BPD_transp_1"/>
    <property type="match status" value="1"/>
</dbReference>
<sequence>MNTMRTLKDLLRDGRFRFAFTVCLVLLALSVMSFFSPYDPYRWNVVPRDLPPQWPHVLGTTSTGQDLFWLLTFAVRNSLTMSLIASMFSRVIAIIIGLTAGYKGGKTEKILMFLSDSFLIIPLLLIILMFAVMVKGRMNLLGLGLLLGVFGWAWDARVIRSQVLSLRERDFTYTAILSGSSTLAIVFKEYMPFLIPLVFATLIGNMSWAIGMEIVLAILGVLNLETPMIGTMLYWAINYQSILLGYWWWILTPVTTSVFLFIALYLMSVSISEYLDPRMRIQRIGRA</sequence>
<evidence type="ECO:0000313" key="7">
    <source>
        <dbReference type="EMBL" id="HGZ80226.1"/>
    </source>
</evidence>
<protein>
    <submittedName>
        <fullName evidence="7">ABC transporter permease</fullName>
    </submittedName>
</protein>
<evidence type="ECO:0000256" key="1">
    <source>
        <dbReference type="ARBA" id="ARBA00004141"/>
    </source>
</evidence>
<evidence type="ECO:0000256" key="3">
    <source>
        <dbReference type="ARBA" id="ARBA00022989"/>
    </source>
</evidence>
<comment type="caution">
    <text evidence="7">The sequence shown here is derived from an EMBL/GenBank/DDBJ whole genome shotgun (WGS) entry which is preliminary data.</text>
</comment>
<dbReference type="SUPFAM" id="SSF161098">
    <property type="entry name" value="MetI-like"/>
    <property type="match status" value="1"/>
</dbReference>
<dbReference type="InterPro" id="IPR035906">
    <property type="entry name" value="MetI-like_sf"/>
</dbReference>
<dbReference type="InterPro" id="IPR000515">
    <property type="entry name" value="MetI-like"/>
</dbReference>
<dbReference type="GO" id="GO:0005886">
    <property type="term" value="C:plasma membrane"/>
    <property type="evidence" value="ECO:0007669"/>
    <property type="project" value="UniProtKB-SubCell"/>
</dbReference>
<feature type="domain" description="ABC transmembrane type-1" evidence="6">
    <location>
        <begin position="75"/>
        <end position="268"/>
    </location>
</feature>
<evidence type="ECO:0000259" key="6">
    <source>
        <dbReference type="PROSITE" id="PS50928"/>
    </source>
</evidence>
<comment type="similarity">
    <text evidence="5">Belongs to the binding-protein-dependent transport system permease family.</text>
</comment>
<dbReference type="Gene3D" id="1.10.3720.10">
    <property type="entry name" value="MetI-like"/>
    <property type="match status" value="1"/>
</dbReference>
<feature type="transmembrane region" description="Helical" evidence="5">
    <location>
        <begin position="110"/>
        <end position="134"/>
    </location>
</feature>
<dbReference type="GO" id="GO:0055085">
    <property type="term" value="P:transmembrane transport"/>
    <property type="evidence" value="ECO:0007669"/>
    <property type="project" value="InterPro"/>
</dbReference>
<evidence type="ECO:0000256" key="2">
    <source>
        <dbReference type="ARBA" id="ARBA00022692"/>
    </source>
</evidence>
<accession>A0A832I8B9</accession>
<name>A0A832I8B9_9THEM</name>
<feature type="transmembrane region" description="Helical" evidence="5">
    <location>
        <begin position="79"/>
        <end position="98"/>
    </location>
</feature>
<dbReference type="PANTHER" id="PTHR42729">
    <property type="entry name" value="OLIGO/DIPEPTIDE TRANSPORT, PERMEASE PROTEIN (DPPC-2)"/>
    <property type="match status" value="1"/>
</dbReference>
<dbReference type="AlphaFoldDB" id="A0A832I8B9"/>
<organism evidence="7">
    <name type="scientific">Pseudothermotoga hypogea</name>
    <dbReference type="NCBI Taxonomy" id="57487"/>
    <lineage>
        <taxon>Bacteria</taxon>
        <taxon>Thermotogati</taxon>
        <taxon>Thermotogota</taxon>
        <taxon>Thermotogae</taxon>
        <taxon>Thermotogales</taxon>
        <taxon>Thermotogaceae</taxon>
        <taxon>Pseudothermotoga</taxon>
    </lineage>
</organism>
<keyword evidence="4 5" id="KW-0472">Membrane</keyword>
<feature type="transmembrane region" description="Helical" evidence="5">
    <location>
        <begin position="257"/>
        <end position="275"/>
    </location>
</feature>
<dbReference type="CDD" id="cd06261">
    <property type="entry name" value="TM_PBP2"/>
    <property type="match status" value="1"/>
</dbReference>
<keyword evidence="3 5" id="KW-1133">Transmembrane helix</keyword>
<feature type="transmembrane region" description="Helical" evidence="5">
    <location>
        <begin position="140"/>
        <end position="159"/>
    </location>
</feature>
<keyword evidence="2 5" id="KW-0812">Transmembrane</keyword>
<dbReference type="PROSITE" id="PS50928">
    <property type="entry name" value="ABC_TM1"/>
    <property type="match status" value="1"/>
</dbReference>
<proteinExistence type="inferred from homology"/>
<evidence type="ECO:0000256" key="5">
    <source>
        <dbReference type="RuleBase" id="RU363032"/>
    </source>
</evidence>
<gene>
    <name evidence="7" type="ORF">ENW55_09640</name>
</gene>
<comment type="subcellular location">
    <subcellularLocation>
        <location evidence="5">Cell membrane</location>
        <topology evidence="5">Multi-pass membrane protein</topology>
    </subcellularLocation>
    <subcellularLocation>
        <location evidence="1">Membrane</location>
        <topology evidence="1">Multi-pass membrane protein</topology>
    </subcellularLocation>
</comment>
<dbReference type="PANTHER" id="PTHR42729:SF1">
    <property type="entry name" value="OLIGO_DIPEPTIDE TRANSPORT, PERMEASE PROTEIN (DPPC-2)"/>
    <property type="match status" value="1"/>
</dbReference>
<dbReference type="EMBL" id="DTKQ01000054">
    <property type="protein sequence ID" value="HGZ80226.1"/>
    <property type="molecule type" value="Genomic_DNA"/>
</dbReference>